<evidence type="ECO:0000259" key="1">
    <source>
        <dbReference type="Pfam" id="PF02541"/>
    </source>
</evidence>
<dbReference type="Pfam" id="PF02541">
    <property type="entry name" value="Ppx-GppA"/>
    <property type="match status" value="1"/>
</dbReference>
<organism evidence="2">
    <name type="scientific">Rhodothermus marinus</name>
    <name type="common">Rhodothermus obamensis</name>
    <dbReference type="NCBI Taxonomy" id="29549"/>
    <lineage>
        <taxon>Bacteria</taxon>
        <taxon>Pseudomonadati</taxon>
        <taxon>Rhodothermota</taxon>
        <taxon>Rhodothermia</taxon>
        <taxon>Rhodothermales</taxon>
        <taxon>Rhodothermaceae</taxon>
        <taxon>Rhodothermus</taxon>
    </lineage>
</organism>
<dbReference type="AlphaFoldDB" id="A0A7V2B0B6"/>
<comment type="caution">
    <text evidence="2">The sequence shown here is derived from an EMBL/GenBank/DDBJ whole genome shotgun (WGS) entry which is preliminary data.</text>
</comment>
<reference evidence="2" key="1">
    <citation type="journal article" date="2020" name="mSystems">
        <title>Genome- and Community-Level Interaction Insights into Carbon Utilization and Element Cycling Functions of Hydrothermarchaeota in Hydrothermal Sediment.</title>
        <authorList>
            <person name="Zhou Z."/>
            <person name="Liu Y."/>
            <person name="Xu W."/>
            <person name="Pan J."/>
            <person name="Luo Z.H."/>
            <person name="Li M."/>
        </authorList>
    </citation>
    <scope>NUCLEOTIDE SEQUENCE [LARGE SCALE GENOMIC DNA]</scope>
    <source>
        <strain evidence="2">SpSt-143</strain>
    </source>
</reference>
<dbReference type="Gene3D" id="3.30.420.150">
    <property type="entry name" value="Exopolyphosphatase. Domain 2"/>
    <property type="match status" value="1"/>
</dbReference>
<feature type="domain" description="Ppx/GppA phosphatase N-terminal" evidence="1">
    <location>
        <begin position="17"/>
        <end position="299"/>
    </location>
</feature>
<dbReference type="Gene3D" id="3.30.420.40">
    <property type="match status" value="1"/>
</dbReference>
<protein>
    <submittedName>
        <fullName evidence="2">Exopolyphosphatase</fullName>
    </submittedName>
</protein>
<dbReference type="InterPro" id="IPR050273">
    <property type="entry name" value="GppA/Ppx_hydrolase"/>
</dbReference>
<dbReference type="GO" id="GO:0016462">
    <property type="term" value="F:pyrophosphatase activity"/>
    <property type="evidence" value="ECO:0007669"/>
    <property type="project" value="TreeGrafter"/>
</dbReference>
<dbReference type="InterPro" id="IPR043129">
    <property type="entry name" value="ATPase_NBD"/>
</dbReference>
<proteinExistence type="predicted"/>
<evidence type="ECO:0000313" key="2">
    <source>
        <dbReference type="EMBL" id="HER95944.1"/>
    </source>
</evidence>
<accession>A0A7V2B0B6</accession>
<sequence length="316" mass="33987">MRLAAIDLGTNTALLLIAEVTGNRLIPSYETERFVRLGEGLEGRGRISPAALERLRQTLMAYRELLLAYNVATCIVAATSAGREAENQDALQAVVADTLGLPLEILSGEEEARWSMAGALAAPAMPQGPCLAVDIGGGSTELIAGRPGAITFLRSLPLGTVRLTERYFHRFPPTPAEVVLAQEHICSVLAAQPLPHAPQSYTLVGIAGTCVSLAALETRRFPLREPVALSREAIYHWRDRLLGMKPEDIRALWPALLAGRADVLPMGALLLGEIVAWGGWDLCYVSPFGLRHGLLLRWLSMGQTEQIASPAGPTFG</sequence>
<dbReference type="PANTHER" id="PTHR30005:SF0">
    <property type="entry name" value="RETROGRADE REGULATION PROTEIN 2"/>
    <property type="match status" value="1"/>
</dbReference>
<dbReference type="SUPFAM" id="SSF53067">
    <property type="entry name" value="Actin-like ATPase domain"/>
    <property type="match status" value="2"/>
</dbReference>
<dbReference type="EMBL" id="DSGB01000004">
    <property type="protein sequence ID" value="HER95944.1"/>
    <property type="molecule type" value="Genomic_DNA"/>
</dbReference>
<dbReference type="InterPro" id="IPR003695">
    <property type="entry name" value="Ppx_GppA_N"/>
</dbReference>
<dbReference type="PANTHER" id="PTHR30005">
    <property type="entry name" value="EXOPOLYPHOSPHATASE"/>
    <property type="match status" value="1"/>
</dbReference>
<gene>
    <name evidence="2" type="ORF">ENO59_05435</name>
</gene>
<name>A0A7V2B0B6_RHOMR</name>
<dbReference type="CDD" id="cd24054">
    <property type="entry name" value="ASKHA_NBD_AaPPX-GppA_MtPPX2-like"/>
    <property type="match status" value="1"/>
</dbReference>